<reference evidence="2 3" key="1">
    <citation type="submission" date="2018-09" db="EMBL/GenBank/DDBJ databases">
        <title>Glutamicibacter mishrai S5-52T (LMG 29155T = KCTC 39846T).</title>
        <authorList>
            <person name="Das S.K."/>
        </authorList>
    </citation>
    <scope>NUCLEOTIDE SEQUENCE [LARGE SCALE GENOMIC DNA]</scope>
    <source>
        <strain evidence="2 3">S5-52</strain>
    </source>
</reference>
<sequence length="59" mass="6604">MPKKAYTVQEAAESYGVGVDTIRAHIKLGNLIARYPSSRPVIASDELRDWFNSLPEERG</sequence>
<dbReference type="AlphaFoldDB" id="A0A6H0SNJ5"/>
<dbReference type="InterPro" id="IPR009061">
    <property type="entry name" value="DNA-bd_dom_put_sf"/>
</dbReference>
<proteinExistence type="predicted"/>
<evidence type="ECO:0000259" key="1">
    <source>
        <dbReference type="Pfam" id="PF12728"/>
    </source>
</evidence>
<evidence type="ECO:0000313" key="2">
    <source>
        <dbReference type="EMBL" id="QIV87557.1"/>
    </source>
</evidence>
<keyword evidence="2" id="KW-0238">DNA-binding</keyword>
<protein>
    <submittedName>
        <fullName evidence="2">DNA-binding protein</fullName>
    </submittedName>
</protein>
<dbReference type="InterPro" id="IPR041657">
    <property type="entry name" value="HTH_17"/>
</dbReference>
<accession>A0A6H0SNJ5</accession>
<dbReference type="EMBL" id="CP032549">
    <property type="protein sequence ID" value="QIV87557.1"/>
    <property type="molecule type" value="Genomic_DNA"/>
</dbReference>
<keyword evidence="3" id="KW-1185">Reference proteome</keyword>
<dbReference type="SUPFAM" id="SSF46955">
    <property type="entry name" value="Putative DNA-binding domain"/>
    <property type="match status" value="1"/>
</dbReference>
<dbReference type="Pfam" id="PF12728">
    <property type="entry name" value="HTH_17"/>
    <property type="match status" value="1"/>
</dbReference>
<feature type="domain" description="Helix-turn-helix" evidence="1">
    <location>
        <begin position="6"/>
        <end position="53"/>
    </location>
</feature>
<organism evidence="2 3">
    <name type="scientific">Glutamicibacter mishrai</name>
    <dbReference type="NCBI Taxonomy" id="1775880"/>
    <lineage>
        <taxon>Bacteria</taxon>
        <taxon>Bacillati</taxon>
        <taxon>Actinomycetota</taxon>
        <taxon>Actinomycetes</taxon>
        <taxon>Micrococcales</taxon>
        <taxon>Micrococcaceae</taxon>
        <taxon>Glutamicibacter</taxon>
    </lineage>
</organism>
<dbReference type="GO" id="GO:0003677">
    <property type="term" value="F:DNA binding"/>
    <property type="evidence" value="ECO:0007669"/>
    <property type="project" value="UniProtKB-KW"/>
</dbReference>
<gene>
    <name evidence="2" type="ORF">D3791_10750</name>
</gene>
<name>A0A6H0SNJ5_9MICC</name>
<dbReference type="Proteomes" id="UP000502331">
    <property type="component" value="Chromosome"/>
</dbReference>
<evidence type="ECO:0000313" key="3">
    <source>
        <dbReference type="Proteomes" id="UP000502331"/>
    </source>
</evidence>